<sequence>MRKDNKNYVLKVKYSIVETTGKGDRKLFDRKINKSIISENKLIVLDKIKSFEDELNNKNHPATNPVVKAKDKIWSFARNCQAVYYRMLRA</sequence>
<organism evidence="1 2">
    <name type="scientific">Abyssalbus ytuae</name>
    <dbReference type="NCBI Taxonomy" id="2926907"/>
    <lineage>
        <taxon>Bacteria</taxon>
        <taxon>Pseudomonadati</taxon>
        <taxon>Bacteroidota</taxon>
        <taxon>Flavobacteriia</taxon>
        <taxon>Flavobacteriales</taxon>
        <taxon>Flavobacteriaceae</taxon>
        <taxon>Abyssalbus</taxon>
    </lineage>
</organism>
<reference evidence="1" key="1">
    <citation type="submission" date="2022-03" db="EMBL/GenBank/DDBJ databases">
        <title>Description of Abyssus ytuae gen. nov., sp. nov., a novel member of the family Flavobacteriaceae isolated from the sediment of Mariana Trench.</title>
        <authorList>
            <person name="Zhang J."/>
            <person name="Xu X."/>
        </authorList>
    </citation>
    <scope>NUCLEOTIDE SEQUENCE</scope>
    <source>
        <strain evidence="1">MT3330</strain>
    </source>
</reference>
<dbReference type="RefSeq" id="WP_255845785.1">
    <property type="nucleotide sequence ID" value="NZ_CP094358.1"/>
</dbReference>
<gene>
    <name evidence="1" type="ORF">MQE35_07680</name>
</gene>
<dbReference type="KEGG" id="fbm:MQE35_07680"/>
<dbReference type="AlphaFoldDB" id="A0A9E6ZWQ9"/>
<proteinExistence type="predicted"/>
<evidence type="ECO:0000313" key="1">
    <source>
        <dbReference type="EMBL" id="UOB19168.1"/>
    </source>
</evidence>
<dbReference type="Proteomes" id="UP000831290">
    <property type="component" value="Chromosome"/>
</dbReference>
<protein>
    <submittedName>
        <fullName evidence="1">Uncharacterized protein</fullName>
    </submittedName>
</protein>
<name>A0A9E6ZWQ9_9FLAO</name>
<evidence type="ECO:0000313" key="2">
    <source>
        <dbReference type="Proteomes" id="UP000831290"/>
    </source>
</evidence>
<accession>A0A9E6ZWQ9</accession>
<keyword evidence="2" id="KW-1185">Reference proteome</keyword>
<dbReference type="EMBL" id="CP094358">
    <property type="protein sequence ID" value="UOB19168.1"/>
    <property type="molecule type" value="Genomic_DNA"/>
</dbReference>